<dbReference type="Proteomes" id="UP000184268">
    <property type="component" value="Unassembled WGS sequence"/>
</dbReference>
<organism evidence="1 2">
    <name type="scientific">Ferrimonas marina</name>
    <dbReference type="NCBI Taxonomy" id="299255"/>
    <lineage>
        <taxon>Bacteria</taxon>
        <taxon>Pseudomonadati</taxon>
        <taxon>Pseudomonadota</taxon>
        <taxon>Gammaproteobacteria</taxon>
        <taxon>Alteromonadales</taxon>
        <taxon>Ferrimonadaceae</taxon>
        <taxon>Ferrimonas</taxon>
    </lineage>
</organism>
<protein>
    <submittedName>
        <fullName evidence="1">Glycosyltransferase involved in cell wall bisynthesis</fullName>
    </submittedName>
</protein>
<dbReference type="Gene3D" id="3.40.50.2000">
    <property type="entry name" value="Glycogen Phosphorylase B"/>
    <property type="match status" value="2"/>
</dbReference>
<dbReference type="STRING" id="299255.SAMN02745129_0495"/>
<proteinExistence type="predicted"/>
<reference evidence="1 2" key="1">
    <citation type="submission" date="2016-11" db="EMBL/GenBank/DDBJ databases">
        <authorList>
            <person name="Jaros S."/>
            <person name="Januszkiewicz K."/>
            <person name="Wedrychowicz H."/>
        </authorList>
    </citation>
    <scope>NUCLEOTIDE SEQUENCE [LARGE SCALE GENOMIC DNA]</scope>
    <source>
        <strain evidence="1 2">DSM 16917</strain>
    </source>
</reference>
<keyword evidence="1" id="KW-0808">Transferase</keyword>
<dbReference type="SUPFAM" id="SSF53756">
    <property type="entry name" value="UDP-Glycosyltransferase/glycogen phosphorylase"/>
    <property type="match status" value="1"/>
</dbReference>
<dbReference type="GO" id="GO:0016740">
    <property type="term" value="F:transferase activity"/>
    <property type="evidence" value="ECO:0007669"/>
    <property type="project" value="UniProtKB-KW"/>
</dbReference>
<sequence length="357" mass="40442">MTIHFISYSKSTSSGGVQTTIRGLQRFLLAKGVPCQELYVYDYPDNGNLLPELVGSTSVRWGNTPYIGQRKLHLLMAAATGYQQIQRTVSDGDTLVLFNPFYLICLPRKILKRTRVVLVQTNRFDYFLGGIQRWAFQARKQYIDIMTVYTDADKATLQQLVPDAPFPIEVIPRACRLDRANSTLNRSTELIYIGRIHEQHKNLSGLFQVMDTLGAPYRLSIYGGGSKEELARLQRQIDLRDNVRYCGESQDVAPALRAHGVFLMTSHFEGFGNTLIEARSQGLPIVAYDTFEALHWIVREGQNGHVIPPYDHRAFADAILAITADDATYQRYSEAALALADDTDQERILARWHRLLV</sequence>
<dbReference type="RefSeq" id="WP_067665823.1">
    <property type="nucleotide sequence ID" value="NZ_FQXG01000015.1"/>
</dbReference>
<evidence type="ECO:0000313" key="1">
    <source>
        <dbReference type="EMBL" id="SHI26517.1"/>
    </source>
</evidence>
<dbReference type="OrthoDB" id="9792269at2"/>
<gene>
    <name evidence="1" type="ORF">SAMN02745129_0495</name>
</gene>
<keyword evidence="2" id="KW-1185">Reference proteome</keyword>
<dbReference type="Pfam" id="PF13692">
    <property type="entry name" value="Glyco_trans_1_4"/>
    <property type="match status" value="1"/>
</dbReference>
<dbReference type="EMBL" id="FQXG01000015">
    <property type="protein sequence ID" value="SHI26517.1"/>
    <property type="molecule type" value="Genomic_DNA"/>
</dbReference>
<dbReference type="AlphaFoldDB" id="A0A1M5ZQF9"/>
<accession>A0A1M5ZQF9</accession>
<name>A0A1M5ZQF9_9GAMM</name>
<evidence type="ECO:0000313" key="2">
    <source>
        <dbReference type="Proteomes" id="UP000184268"/>
    </source>
</evidence>
<dbReference type="PANTHER" id="PTHR12526">
    <property type="entry name" value="GLYCOSYLTRANSFERASE"/>
    <property type="match status" value="1"/>
</dbReference>